<dbReference type="Proteomes" id="UP000063699">
    <property type="component" value="Chromosome"/>
</dbReference>
<dbReference type="EMBL" id="CP012752">
    <property type="protein sequence ID" value="ALG07711.1"/>
    <property type="molecule type" value="Genomic_DNA"/>
</dbReference>
<evidence type="ECO:0000313" key="2">
    <source>
        <dbReference type="EMBL" id="ALG07655.1"/>
    </source>
</evidence>
<evidence type="ECO:0000256" key="1">
    <source>
        <dbReference type="SAM" id="MobiDB-lite"/>
    </source>
</evidence>
<protein>
    <submittedName>
        <fullName evidence="2">Uncharacterized protein</fullName>
    </submittedName>
</protein>
<dbReference type="RefSeq" id="WP_054289621.1">
    <property type="nucleotide sequence ID" value="NZ_CP012752.1"/>
</dbReference>
<dbReference type="EMBL" id="CP012752">
    <property type="protein sequence ID" value="ALG07655.1"/>
    <property type="molecule type" value="Genomic_DNA"/>
</dbReference>
<evidence type="ECO:0000313" key="3">
    <source>
        <dbReference type="EMBL" id="ALG07711.1"/>
    </source>
</evidence>
<sequence length="91" mass="9657">MTAPKTPTLAELGKILGDLVPTLQWVEGVQNVTAKAVEQETNAVLGKQTLNEAQARAVAWRVLSDLGTFVRDVEPGTPEPGADAAPETFDD</sequence>
<dbReference type="STRING" id="860235.AOZ06_12720"/>
<reference evidence="2 4" key="1">
    <citation type="submission" date="2015-07" db="EMBL/GenBank/DDBJ databases">
        <title>Genome sequencing of Kibdelosporangium phytohabitans.</title>
        <authorList>
            <person name="Qin S."/>
            <person name="Xing K."/>
        </authorList>
    </citation>
    <scope>NUCLEOTIDE SEQUENCE [LARGE SCALE GENOMIC DNA]</scope>
    <source>
        <strain evidence="2 4">KLBMP1111</strain>
    </source>
</reference>
<dbReference type="KEGG" id="kphy:AOZ06_12720"/>
<dbReference type="AlphaFoldDB" id="A0A0N7F351"/>
<dbReference type="KEGG" id="kphy:AOZ06_13040"/>
<name>A0A0N7F351_9PSEU</name>
<feature type="region of interest" description="Disordered" evidence="1">
    <location>
        <begin position="71"/>
        <end position="91"/>
    </location>
</feature>
<keyword evidence="4" id="KW-1185">Reference proteome</keyword>
<gene>
    <name evidence="2" type="ORF">AOZ06_12720</name>
    <name evidence="3" type="ORF">AOZ06_13040</name>
</gene>
<organism evidence="2 4">
    <name type="scientific">Kibdelosporangium phytohabitans</name>
    <dbReference type="NCBI Taxonomy" id="860235"/>
    <lineage>
        <taxon>Bacteria</taxon>
        <taxon>Bacillati</taxon>
        <taxon>Actinomycetota</taxon>
        <taxon>Actinomycetes</taxon>
        <taxon>Pseudonocardiales</taxon>
        <taxon>Pseudonocardiaceae</taxon>
        <taxon>Kibdelosporangium</taxon>
    </lineage>
</organism>
<proteinExistence type="predicted"/>
<accession>A0A0N7F351</accession>
<evidence type="ECO:0000313" key="4">
    <source>
        <dbReference type="Proteomes" id="UP000063699"/>
    </source>
</evidence>